<dbReference type="RefSeq" id="WP_200355428.1">
    <property type="nucleotide sequence ID" value="NZ_JAENIL010000016.1"/>
</dbReference>
<organism evidence="14 15">
    <name type="scientific">Pelagicoccus mobilis</name>
    <dbReference type="NCBI Taxonomy" id="415221"/>
    <lineage>
        <taxon>Bacteria</taxon>
        <taxon>Pseudomonadati</taxon>
        <taxon>Verrucomicrobiota</taxon>
        <taxon>Opitutia</taxon>
        <taxon>Puniceicoccales</taxon>
        <taxon>Pelagicoccaceae</taxon>
        <taxon>Pelagicoccus</taxon>
    </lineage>
</organism>
<evidence type="ECO:0000256" key="9">
    <source>
        <dbReference type="ARBA" id="ARBA00044991"/>
    </source>
</evidence>
<evidence type="ECO:0000256" key="2">
    <source>
        <dbReference type="ARBA" id="ARBA00022553"/>
    </source>
</evidence>
<proteinExistence type="inferred from homology"/>
<dbReference type="InterPro" id="IPR023214">
    <property type="entry name" value="HAD_sf"/>
</dbReference>
<evidence type="ECO:0000313" key="14">
    <source>
        <dbReference type="EMBL" id="MBK1877212.1"/>
    </source>
</evidence>
<dbReference type="InterPro" id="IPR010976">
    <property type="entry name" value="B-phosphoglucomutase_hydrolase"/>
</dbReference>
<keyword evidence="4 12" id="KW-0460">Magnesium</keyword>
<feature type="binding site" evidence="11">
    <location>
        <position position="145"/>
    </location>
    <ligand>
        <name>substrate</name>
    </ligand>
</feature>
<reference evidence="14" key="1">
    <citation type="submission" date="2021-01" db="EMBL/GenBank/DDBJ databases">
        <title>Modified the classification status of verrucomicrobia.</title>
        <authorList>
            <person name="Feng X."/>
        </authorList>
    </citation>
    <scope>NUCLEOTIDE SEQUENCE</scope>
    <source>
        <strain evidence="14">KCTC 13126</strain>
    </source>
</reference>
<dbReference type="PANTHER" id="PTHR46193:SF18">
    <property type="entry name" value="HEXITOL PHOSPHATASE B"/>
    <property type="match status" value="1"/>
</dbReference>
<evidence type="ECO:0000256" key="13">
    <source>
        <dbReference type="PIRSR" id="PIRSR610972-4"/>
    </source>
</evidence>
<feature type="binding site" evidence="12">
    <location>
        <position position="9"/>
    </location>
    <ligand>
        <name>Mg(2+)</name>
        <dbReference type="ChEBI" id="CHEBI:18420"/>
    </ligand>
</feature>
<evidence type="ECO:0000256" key="8">
    <source>
        <dbReference type="ARBA" id="ARBA00044968"/>
    </source>
</evidence>
<dbReference type="Gene3D" id="3.40.50.1000">
    <property type="entry name" value="HAD superfamily/HAD-like"/>
    <property type="match status" value="1"/>
</dbReference>
<evidence type="ECO:0000313" key="15">
    <source>
        <dbReference type="Proteomes" id="UP000617628"/>
    </source>
</evidence>
<dbReference type="SFLD" id="SFLDS00003">
    <property type="entry name" value="Haloacid_Dehalogenase"/>
    <property type="match status" value="1"/>
</dbReference>
<dbReference type="AlphaFoldDB" id="A0A934RZK9"/>
<comment type="caution">
    <text evidence="14">The sequence shown here is derived from an EMBL/GenBank/DDBJ whole genome shotgun (WGS) entry which is preliminary data.</text>
</comment>
<feature type="binding site" evidence="11">
    <location>
        <begin position="44"/>
        <end position="49"/>
    </location>
    <ligand>
        <name>substrate</name>
    </ligand>
</feature>
<keyword evidence="2" id="KW-0597">Phosphoprotein</keyword>
<dbReference type="InterPro" id="IPR006439">
    <property type="entry name" value="HAD-SF_hydro_IA"/>
</dbReference>
<evidence type="ECO:0000256" key="5">
    <source>
        <dbReference type="ARBA" id="ARBA00023235"/>
    </source>
</evidence>
<dbReference type="PRINTS" id="PR00413">
    <property type="entry name" value="HADHALOGNASE"/>
</dbReference>
<feature type="binding site" evidence="11">
    <location>
        <position position="25"/>
    </location>
    <ligand>
        <name>substrate</name>
    </ligand>
</feature>
<feature type="binding site" evidence="11">
    <location>
        <begin position="114"/>
        <end position="118"/>
    </location>
    <ligand>
        <name>substrate</name>
    </ligand>
</feature>
<keyword evidence="15" id="KW-1185">Reference proteome</keyword>
<evidence type="ECO:0000256" key="10">
    <source>
        <dbReference type="PIRSR" id="PIRSR610972-1"/>
    </source>
</evidence>
<feature type="active site" description="Proton donor/acceptor" evidence="10">
    <location>
        <position position="11"/>
    </location>
</feature>
<evidence type="ECO:0000256" key="6">
    <source>
        <dbReference type="ARBA" id="ARBA00023277"/>
    </source>
</evidence>
<dbReference type="InterPro" id="IPR036412">
    <property type="entry name" value="HAD-like_sf"/>
</dbReference>
<dbReference type="Proteomes" id="UP000617628">
    <property type="component" value="Unassembled WGS sequence"/>
</dbReference>
<comment type="similarity">
    <text evidence="1">Belongs to the HAD-like hydrolase superfamily. CbbY/CbbZ/Gph/YieH family.</text>
</comment>
<dbReference type="SUPFAM" id="SSF56784">
    <property type="entry name" value="HAD-like"/>
    <property type="match status" value="1"/>
</dbReference>
<dbReference type="SFLD" id="SFLDG01129">
    <property type="entry name" value="C1.5:_HAD__Beta-PGM__Phosphata"/>
    <property type="match status" value="1"/>
</dbReference>
<dbReference type="EC" id="5.4.2.6" evidence="8"/>
<keyword evidence="3 12" id="KW-0479">Metal-binding</keyword>
<feature type="site" description="Important for catalytic activity and assists the phosphoryl transfer reaction to Asp8 by balancing charge and orienting the reacting groups" evidence="13">
    <location>
        <position position="145"/>
    </location>
</feature>
<feature type="binding site" evidence="12">
    <location>
        <position position="11"/>
    </location>
    <ligand>
        <name>Mg(2+)</name>
        <dbReference type="ChEBI" id="CHEBI:18420"/>
    </ligand>
</feature>
<evidence type="ECO:0000256" key="1">
    <source>
        <dbReference type="ARBA" id="ARBA00006171"/>
    </source>
</evidence>
<sequence length="220" mass="23797">MNIKAVIFDLDGVIVSTDEFHYKAWQRMSDEAGVEFNRDINNRLRGVSRMECVDIILEKADRHFSEEEKIDLATKKNGYYSDSLSNLSRVDILAGARELIDGLKTANIKVAIGSSSRNAPTILARIGMADTFDAIADGNQIKNSKPDPEVFLLAARKLDIAPEECLVVEDAKAGVAAAIAGNMKCLAVGDAQFDGRAHICAPSLEGIAAGTLLALRKDAF</sequence>
<keyword evidence="6" id="KW-0119">Carbohydrate metabolism</keyword>
<dbReference type="NCBIfam" id="TIGR01509">
    <property type="entry name" value="HAD-SF-IA-v3"/>
    <property type="match status" value="1"/>
</dbReference>
<name>A0A934RZK9_9BACT</name>
<feature type="binding site" evidence="11">
    <location>
        <begin position="9"/>
        <end position="11"/>
    </location>
    <ligand>
        <name>substrate</name>
    </ligand>
</feature>
<feature type="binding site" evidence="11">
    <location>
        <position position="76"/>
    </location>
    <ligand>
        <name>substrate</name>
    </ligand>
</feature>
<dbReference type="GO" id="GO:0000287">
    <property type="term" value="F:magnesium ion binding"/>
    <property type="evidence" value="ECO:0007669"/>
    <property type="project" value="InterPro"/>
</dbReference>
<comment type="cofactor">
    <cofactor evidence="12">
        <name>Mg(2+)</name>
        <dbReference type="ChEBI" id="CHEBI:18420"/>
    </cofactor>
    <text evidence="12">Binds 2 magnesium ions per subunit.</text>
</comment>
<dbReference type="Pfam" id="PF00702">
    <property type="entry name" value="Hydrolase"/>
    <property type="match status" value="1"/>
</dbReference>
<dbReference type="GO" id="GO:0008801">
    <property type="term" value="F:beta-phosphoglucomutase activity"/>
    <property type="evidence" value="ECO:0007669"/>
    <property type="project" value="UniProtKB-EC"/>
</dbReference>
<dbReference type="InterPro" id="IPR051600">
    <property type="entry name" value="Beta-PGM-like"/>
</dbReference>
<dbReference type="PANTHER" id="PTHR46193">
    <property type="entry name" value="6-PHOSPHOGLUCONATE PHOSPHATASE"/>
    <property type="match status" value="1"/>
</dbReference>
<dbReference type="EMBL" id="JAENIL010000016">
    <property type="protein sequence ID" value="MBK1877212.1"/>
    <property type="molecule type" value="Genomic_DNA"/>
</dbReference>
<feature type="binding site" evidence="12">
    <location>
        <position position="169"/>
    </location>
    <ligand>
        <name>Mg(2+)</name>
        <dbReference type="ChEBI" id="CHEBI:18420"/>
    </ligand>
</feature>
<evidence type="ECO:0000256" key="12">
    <source>
        <dbReference type="PIRSR" id="PIRSR610972-3"/>
    </source>
</evidence>
<dbReference type="InterPro" id="IPR023198">
    <property type="entry name" value="PGP-like_dom2"/>
</dbReference>
<comment type="catalytic activity">
    <reaction evidence="7">
        <text>beta-D-glucose 1-phosphate = beta-D-glucose 6-phosphate</text>
        <dbReference type="Rhea" id="RHEA:20113"/>
        <dbReference type="ChEBI" id="CHEBI:57684"/>
        <dbReference type="ChEBI" id="CHEBI:58247"/>
        <dbReference type="EC" id="5.4.2.6"/>
    </reaction>
</comment>
<dbReference type="GO" id="GO:0005975">
    <property type="term" value="P:carbohydrate metabolic process"/>
    <property type="evidence" value="ECO:0007669"/>
    <property type="project" value="InterPro"/>
</dbReference>
<gene>
    <name evidence="14" type="primary">pgmB</name>
    <name evidence="14" type="ORF">JIN87_10050</name>
</gene>
<accession>A0A934RZK9</accession>
<dbReference type="NCBIfam" id="TIGR01990">
    <property type="entry name" value="bPGM"/>
    <property type="match status" value="1"/>
</dbReference>
<evidence type="ECO:0000256" key="11">
    <source>
        <dbReference type="PIRSR" id="PIRSR610972-2"/>
    </source>
</evidence>
<evidence type="ECO:0000256" key="3">
    <source>
        <dbReference type="ARBA" id="ARBA00022723"/>
    </source>
</evidence>
<evidence type="ECO:0000256" key="4">
    <source>
        <dbReference type="ARBA" id="ARBA00022842"/>
    </source>
</evidence>
<keyword evidence="5 14" id="KW-0413">Isomerase</keyword>
<dbReference type="CDD" id="cd02598">
    <property type="entry name" value="HAD_BPGM"/>
    <property type="match status" value="1"/>
</dbReference>
<protein>
    <recommendedName>
        <fullName evidence="9">Beta-phosphoglucomutase</fullName>
        <ecNumber evidence="8">5.4.2.6</ecNumber>
    </recommendedName>
</protein>
<dbReference type="InterPro" id="IPR010972">
    <property type="entry name" value="Beta-PGM"/>
</dbReference>
<evidence type="ECO:0000256" key="7">
    <source>
        <dbReference type="ARBA" id="ARBA00044926"/>
    </source>
</evidence>
<feature type="active site" description="Nucleophile" evidence="10">
    <location>
        <position position="9"/>
    </location>
</feature>
<dbReference type="SFLD" id="SFLDG01135">
    <property type="entry name" value="C1.5.6:_HAD__Beta-PGM__Phospha"/>
    <property type="match status" value="1"/>
</dbReference>
<feature type="binding site" evidence="12">
    <location>
        <position position="170"/>
    </location>
    <ligand>
        <name>Mg(2+)</name>
        <dbReference type="ChEBI" id="CHEBI:18420"/>
    </ligand>
</feature>
<feature type="site" description="Important for catalytic activity and assists the phosphoryl transfer reaction to Asp8 by balancing charge and orienting the reacting groups" evidence="13">
    <location>
        <position position="114"/>
    </location>
</feature>
<dbReference type="Gene3D" id="1.10.150.240">
    <property type="entry name" value="Putative phosphatase, domain 2"/>
    <property type="match status" value="1"/>
</dbReference>
<dbReference type="NCBIfam" id="TIGR02009">
    <property type="entry name" value="PGMB-YQAB-SF"/>
    <property type="match status" value="1"/>
</dbReference>